<keyword evidence="4" id="KW-1185">Reference proteome</keyword>
<organism evidence="3 4">
    <name type="scientific">Actinomadura rudentiformis</name>
    <dbReference type="NCBI Taxonomy" id="359158"/>
    <lineage>
        <taxon>Bacteria</taxon>
        <taxon>Bacillati</taxon>
        <taxon>Actinomycetota</taxon>
        <taxon>Actinomycetes</taxon>
        <taxon>Streptosporangiales</taxon>
        <taxon>Thermomonosporaceae</taxon>
        <taxon>Actinomadura</taxon>
    </lineage>
</organism>
<keyword evidence="1" id="KW-0732">Signal</keyword>
<feature type="chain" id="PRO_5026043784" evidence="1">
    <location>
        <begin position="20"/>
        <end position="304"/>
    </location>
</feature>
<proteinExistence type="predicted"/>
<dbReference type="Proteomes" id="UP000468735">
    <property type="component" value="Unassembled WGS sequence"/>
</dbReference>
<dbReference type="PROSITE" id="PS51257">
    <property type="entry name" value="PROKAR_LIPOPROTEIN"/>
    <property type="match status" value="1"/>
</dbReference>
<evidence type="ECO:0000256" key="1">
    <source>
        <dbReference type="SAM" id="SignalP"/>
    </source>
</evidence>
<feature type="domain" description="ABC-type glycine betaine transport system substrate-binding" evidence="2">
    <location>
        <begin position="41"/>
        <end position="300"/>
    </location>
</feature>
<gene>
    <name evidence="3" type="ORF">F8566_37905</name>
</gene>
<reference evidence="3 4" key="1">
    <citation type="submission" date="2019-09" db="EMBL/GenBank/DDBJ databases">
        <title>Actinomadura physcomitrii sp. nov., a novel actinomycete isolated from moss [Physcomitrium sphaericum (Ludw) Fuernr].</title>
        <authorList>
            <person name="Zhuang X."/>
            <person name="Liu C."/>
        </authorList>
    </citation>
    <scope>NUCLEOTIDE SEQUENCE [LARGE SCALE GENOMIC DNA]</scope>
    <source>
        <strain evidence="3 4">HMC1</strain>
    </source>
</reference>
<dbReference type="AlphaFoldDB" id="A0A6H9YAN8"/>
<dbReference type="SUPFAM" id="SSF53850">
    <property type="entry name" value="Periplasmic binding protein-like II"/>
    <property type="match status" value="1"/>
</dbReference>
<evidence type="ECO:0000313" key="4">
    <source>
        <dbReference type="Proteomes" id="UP000468735"/>
    </source>
</evidence>
<accession>A0A6H9YAN8</accession>
<evidence type="ECO:0000313" key="3">
    <source>
        <dbReference type="EMBL" id="KAB2342341.1"/>
    </source>
</evidence>
<dbReference type="Gene3D" id="3.40.190.10">
    <property type="entry name" value="Periplasmic binding protein-like II"/>
    <property type="match status" value="1"/>
</dbReference>
<dbReference type="EMBL" id="WBMT01000022">
    <property type="protein sequence ID" value="KAB2342341.1"/>
    <property type="molecule type" value="Genomic_DNA"/>
</dbReference>
<dbReference type="Gene3D" id="3.40.190.120">
    <property type="entry name" value="Osmoprotection protein (prox), domain 2"/>
    <property type="match status" value="1"/>
</dbReference>
<dbReference type="GO" id="GO:0043190">
    <property type="term" value="C:ATP-binding cassette (ABC) transporter complex"/>
    <property type="evidence" value="ECO:0007669"/>
    <property type="project" value="InterPro"/>
</dbReference>
<dbReference type="CDD" id="cd13606">
    <property type="entry name" value="PBP2_ProX_like"/>
    <property type="match status" value="1"/>
</dbReference>
<dbReference type="RefSeq" id="WP_151567008.1">
    <property type="nucleotide sequence ID" value="NZ_WBMT01000022.1"/>
</dbReference>
<comment type="caution">
    <text evidence="3">The sequence shown here is derived from an EMBL/GenBank/DDBJ whole genome shotgun (WGS) entry which is preliminary data.</text>
</comment>
<protein>
    <submittedName>
        <fullName evidence="3">ABC transporter substrate-binding protein</fullName>
    </submittedName>
</protein>
<evidence type="ECO:0000259" key="2">
    <source>
        <dbReference type="Pfam" id="PF04069"/>
    </source>
</evidence>
<feature type="signal peptide" evidence="1">
    <location>
        <begin position="1"/>
        <end position="19"/>
    </location>
</feature>
<dbReference type="InterPro" id="IPR007210">
    <property type="entry name" value="ABC_Gly_betaine_transp_sub-bd"/>
</dbReference>
<dbReference type="Pfam" id="PF04069">
    <property type="entry name" value="OpuAC"/>
    <property type="match status" value="1"/>
</dbReference>
<name>A0A6H9YAN8_9ACTN</name>
<sequence>MSRFIRGAALALAATLALAACGGDDGGDPLKGGDKGGAGGTITVGSADFAESEVIMEIYAQAMEAKGIKVERKPKIGAREVYYGQVESGAIQVFPEYNGALLARVDKTSTASTTQEVDAALKAKLPAALEILPASKAEDKDALVVTSDTATKNNLKTIEDLKAVAKDMVVGGPPEFKTRQQGMVGLEKVYGLKFKEFKSLDTGPITLSNLTKGQIQAANLFTTNPAIAKEKLVALEDPKNVFGAQNVLPLVYKSKVNETARAALNAVSAKLTTQDLIDMNGKMKTEKADPEDVAKEWLQKSGLV</sequence>
<dbReference type="GO" id="GO:0022857">
    <property type="term" value="F:transmembrane transporter activity"/>
    <property type="evidence" value="ECO:0007669"/>
    <property type="project" value="InterPro"/>
</dbReference>
<dbReference type="OrthoDB" id="9781705at2"/>